<keyword evidence="13" id="KW-1185">Reference proteome</keyword>
<dbReference type="InterPro" id="IPR005467">
    <property type="entry name" value="His_kinase_dom"/>
</dbReference>
<evidence type="ECO:0000256" key="1">
    <source>
        <dbReference type="ARBA" id="ARBA00000085"/>
    </source>
</evidence>
<dbReference type="CDD" id="cd00082">
    <property type="entry name" value="HisKA"/>
    <property type="match status" value="1"/>
</dbReference>
<feature type="region of interest" description="Disordered" evidence="8">
    <location>
        <begin position="514"/>
        <end position="536"/>
    </location>
</feature>
<evidence type="ECO:0000256" key="7">
    <source>
        <dbReference type="SAM" id="Coils"/>
    </source>
</evidence>
<dbReference type="Pfam" id="PF00512">
    <property type="entry name" value="HisKA"/>
    <property type="match status" value="1"/>
</dbReference>
<dbReference type="SMART" id="SM00388">
    <property type="entry name" value="HisKA"/>
    <property type="match status" value="1"/>
</dbReference>
<evidence type="ECO:0000256" key="3">
    <source>
        <dbReference type="ARBA" id="ARBA00022553"/>
    </source>
</evidence>
<comment type="catalytic activity">
    <reaction evidence="1">
        <text>ATP + protein L-histidine = ADP + protein N-phospho-L-histidine.</text>
        <dbReference type="EC" id="2.7.13.3"/>
    </reaction>
</comment>
<evidence type="ECO:0000256" key="2">
    <source>
        <dbReference type="ARBA" id="ARBA00012438"/>
    </source>
</evidence>
<keyword evidence="5 12" id="KW-0418">Kinase</keyword>
<dbReference type="CDD" id="cd17546">
    <property type="entry name" value="REC_hyHK_CKI1_RcsC-like"/>
    <property type="match status" value="1"/>
</dbReference>
<evidence type="ECO:0000256" key="4">
    <source>
        <dbReference type="ARBA" id="ARBA00022679"/>
    </source>
</evidence>
<keyword evidence="4" id="KW-0808">Transferase</keyword>
<evidence type="ECO:0000313" key="13">
    <source>
        <dbReference type="Proteomes" id="UP000215086"/>
    </source>
</evidence>
<organism evidence="12 13">
    <name type="scientific">Thermogutta terrifontis</name>
    <dbReference type="NCBI Taxonomy" id="1331910"/>
    <lineage>
        <taxon>Bacteria</taxon>
        <taxon>Pseudomonadati</taxon>
        <taxon>Planctomycetota</taxon>
        <taxon>Planctomycetia</taxon>
        <taxon>Pirellulales</taxon>
        <taxon>Thermoguttaceae</taxon>
        <taxon>Thermogutta</taxon>
    </lineage>
</organism>
<dbReference type="SUPFAM" id="SSF52172">
    <property type="entry name" value="CheY-like"/>
    <property type="match status" value="1"/>
</dbReference>
<dbReference type="AlphaFoldDB" id="A0A286RBH2"/>
<dbReference type="Gene3D" id="1.10.287.130">
    <property type="match status" value="1"/>
</dbReference>
<dbReference type="InterPro" id="IPR000014">
    <property type="entry name" value="PAS"/>
</dbReference>
<feature type="transmembrane region" description="Helical" evidence="9">
    <location>
        <begin position="280"/>
        <end position="303"/>
    </location>
</feature>
<dbReference type="SUPFAM" id="SSF55785">
    <property type="entry name" value="PYP-like sensor domain (PAS domain)"/>
    <property type="match status" value="1"/>
</dbReference>
<keyword evidence="9" id="KW-0472">Membrane</keyword>
<dbReference type="RefSeq" id="WP_095413941.1">
    <property type="nucleotide sequence ID" value="NZ_CP018477.1"/>
</dbReference>
<dbReference type="PANTHER" id="PTHR43047">
    <property type="entry name" value="TWO-COMPONENT HISTIDINE PROTEIN KINASE"/>
    <property type="match status" value="1"/>
</dbReference>
<dbReference type="GO" id="GO:0005886">
    <property type="term" value="C:plasma membrane"/>
    <property type="evidence" value="ECO:0007669"/>
    <property type="project" value="TreeGrafter"/>
</dbReference>
<dbReference type="CDD" id="cd00130">
    <property type="entry name" value="PAS"/>
    <property type="match status" value="1"/>
</dbReference>
<dbReference type="InterPro" id="IPR036890">
    <property type="entry name" value="HATPase_C_sf"/>
</dbReference>
<dbReference type="EMBL" id="CP018477">
    <property type="protein sequence ID" value="ASV73287.1"/>
    <property type="molecule type" value="Genomic_DNA"/>
</dbReference>
<dbReference type="PROSITE" id="PS50110">
    <property type="entry name" value="RESPONSE_REGULATORY"/>
    <property type="match status" value="1"/>
</dbReference>
<dbReference type="SUPFAM" id="SSF47384">
    <property type="entry name" value="Homodimeric domain of signal transducing histidine kinase"/>
    <property type="match status" value="1"/>
</dbReference>
<dbReference type="CDD" id="cd16922">
    <property type="entry name" value="HATPase_EvgS-ArcB-TorS-like"/>
    <property type="match status" value="1"/>
</dbReference>
<dbReference type="InterPro" id="IPR035965">
    <property type="entry name" value="PAS-like_dom_sf"/>
</dbReference>
<feature type="transmembrane region" description="Helical" evidence="9">
    <location>
        <begin position="16"/>
        <end position="36"/>
    </location>
</feature>
<dbReference type="GO" id="GO:0000155">
    <property type="term" value="F:phosphorelay sensor kinase activity"/>
    <property type="evidence" value="ECO:0007669"/>
    <property type="project" value="InterPro"/>
</dbReference>
<evidence type="ECO:0000256" key="5">
    <source>
        <dbReference type="ARBA" id="ARBA00022777"/>
    </source>
</evidence>
<feature type="modified residue" description="4-aspartylphosphate" evidence="6">
    <location>
        <position position="838"/>
    </location>
</feature>
<dbReference type="InterPro" id="IPR003661">
    <property type="entry name" value="HisK_dim/P_dom"/>
</dbReference>
<feature type="coiled-coil region" evidence="7">
    <location>
        <begin position="439"/>
        <end position="473"/>
    </location>
</feature>
<sequence length="938" mass="104702">MSGVRLFRKWNSGHRWGILLCLVGGAIFTVPACWLAHQHRLYERNEQTKLAAQPVIVNLTSRLEAIEEKLMALRILWSASQKVDPAEWEVALDNLKLHKHPEVKALGVVQLSKKGAVPPSTVGDASNCCDREFVYLSFFDVPPNRRQELSSFVSRVCCALYTRPGARRHLIPADEYLAAAVRAERVFLSPEDGNSESWIILALDPQPMLAEVATSWQFGGALILQYGNHEWRHATPTSVVSGLASDRETSGLWEELSWYGQVFRVGFYPDKIRADAIHEWLPGITLMLGFLGTGLAVLAVTHFERLRTRFARVRQRLVQLLNDTERRYQKVFEHVHHPVLIVDRELRIHECNPAAITFLGQSPVGRSFCDFCPQGCTPEHELSLCRWLNPSSPDTDSWLLETCLQSSGEQTREVLGLVSRLELAQGTSYVITLIDMTEHKAVQRQLEEYARSLQAANIRLRAYSQEIENAARAKITLLASMSHEIRTPLSAILGYARLLSEEILRRFSVQQSENSASKDAGGTENVLSSSEQPSGQPDALILEATEGLIRNSEHLLEMINTILDFSKLESGRMEVERIPTDPIAIAQDVVHMLAGKAREKNLRLELEVKGAIPQTIQSDPTRLRQILVNLTDNAIKFTREGRVWIEIELDRTPVDQPVLEFRVCDTGVGMSPDQIGRLFQPFRQGEAGTYRQYGGTGLGLLISRRLARLLGGDISVESTPGKGTIFHVRVATGPLENTPFVDGQGLLNMGTAGRSQSMAKGQESPLAPHSPRNSPAVSGPLKGRVLVAEDFLDNRRLVQRILEKAGLTVTTVENGRDAIAQYRQARHHRRPFDLILMDVEMPEMDGITAVRELRQSGCTVPILALTAHNDPRCVEQFLESGFSGYVPKPVYQEQLLEVVAQFLGKSYSQSGDSPSNWKEPWEVEKTSLGDLPILTAAY</sequence>
<dbReference type="OrthoDB" id="229369at2"/>
<dbReference type="PROSITE" id="PS50109">
    <property type="entry name" value="HIS_KIN"/>
    <property type="match status" value="1"/>
</dbReference>
<dbReference type="GO" id="GO:0009927">
    <property type="term" value="F:histidine phosphotransfer kinase activity"/>
    <property type="evidence" value="ECO:0007669"/>
    <property type="project" value="TreeGrafter"/>
</dbReference>
<feature type="compositionally biased region" description="Polar residues" evidence="8">
    <location>
        <begin position="525"/>
        <end position="535"/>
    </location>
</feature>
<dbReference type="Pfam" id="PF02518">
    <property type="entry name" value="HATPase_c"/>
    <property type="match status" value="1"/>
</dbReference>
<protein>
    <recommendedName>
        <fullName evidence="2">histidine kinase</fullName>
        <ecNumber evidence="2">2.7.13.3</ecNumber>
    </recommendedName>
</protein>
<dbReference type="Pfam" id="PF00072">
    <property type="entry name" value="Response_reg"/>
    <property type="match status" value="1"/>
</dbReference>
<dbReference type="Gene3D" id="3.40.50.2300">
    <property type="match status" value="1"/>
</dbReference>
<keyword evidence="9" id="KW-0812">Transmembrane</keyword>
<keyword evidence="3 6" id="KW-0597">Phosphoprotein</keyword>
<dbReference type="SMART" id="SM00387">
    <property type="entry name" value="HATPase_c"/>
    <property type="match status" value="1"/>
</dbReference>
<feature type="domain" description="Response regulatory" evidence="11">
    <location>
        <begin position="784"/>
        <end position="903"/>
    </location>
</feature>
<keyword evidence="9" id="KW-1133">Transmembrane helix</keyword>
<dbReference type="FunFam" id="3.30.565.10:FF:000010">
    <property type="entry name" value="Sensor histidine kinase RcsC"/>
    <property type="match status" value="1"/>
</dbReference>
<dbReference type="Gene3D" id="3.30.450.20">
    <property type="entry name" value="PAS domain"/>
    <property type="match status" value="1"/>
</dbReference>
<evidence type="ECO:0000259" key="11">
    <source>
        <dbReference type="PROSITE" id="PS50110"/>
    </source>
</evidence>
<dbReference type="InterPro" id="IPR001789">
    <property type="entry name" value="Sig_transdc_resp-reg_receiver"/>
</dbReference>
<dbReference type="InterPro" id="IPR011006">
    <property type="entry name" value="CheY-like_superfamily"/>
</dbReference>
<dbReference type="PRINTS" id="PR00344">
    <property type="entry name" value="BCTRLSENSOR"/>
</dbReference>
<dbReference type="EC" id="2.7.13.3" evidence="2"/>
<accession>A0A286RBH2</accession>
<dbReference type="Pfam" id="PF13188">
    <property type="entry name" value="PAS_8"/>
    <property type="match status" value="1"/>
</dbReference>
<name>A0A286RBH2_9BACT</name>
<evidence type="ECO:0000256" key="6">
    <source>
        <dbReference type="PROSITE-ProRule" id="PRU00169"/>
    </source>
</evidence>
<dbReference type="InterPro" id="IPR003594">
    <property type="entry name" value="HATPase_dom"/>
</dbReference>
<evidence type="ECO:0000256" key="9">
    <source>
        <dbReference type="SAM" id="Phobius"/>
    </source>
</evidence>
<dbReference type="Gene3D" id="3.30.565.10">
    <property type="entry name" value="Histidine kinase-like ATPase, C-terminal domain"/>
    <property type="match status" value="1"/>
</dbReference>
<feature type="domain" description="Histidine kinase" evidence="10">
    <location>
        <begin position="480"/>
        <end position="734"/>
    </location>
</feature>
<evidence type="ECO:0000256" key="8">
    <source>
        <dbReference type="SAM" id="MobiDB-lite"/>
    </source>
</evidence>
<keyword evidence="7" id="KW-0175">Coiled coil</keyword>
<feature type="region of interest" description="Disordered" evidence="8">
    <location>
        <begin position="749"/>
        <end position="779"/>
    </location>
</feature>
<evidence type="ECO:0000313" key="12">
    <source>
        <dbReference type="EMBL" id="ASV73287.1"/>
    </source>
</evidence>
<dbReference type="PANTHER" id="PTHR43047:SF72">
    <property type="entry name" value="OSMOSENSING HISTIDINE PROTEIN KINASE SLN1"/>
    <property type="match status" value="1"/>
</dbReference>
<proteinExistence type="predicted"/>
<dbReference type="InterPro" id="IPR036097">
    <property type="entry name" value="HisK_dim/P_sf"/>
</dbReference>
<dbReference type="InterPro" id="IPR004358">
    <property type="entry name" value="Sig_transdc_His_kin-like_C"/>
</dbReference>
<evidence type="ECO:0000259" key="10">
    <source>
        <dbReference type="PROSITE" id="PS50109"/>
    </source>
</evidence>
<dbReference type="SMART" id="SM00448">
    <property type="entry name" value="REC"/>
    <property type="match status" value="1"/>
</dbReference>
<dbReference type="Proteomes" id="UP000215086">
    <property type="component" value="Chromosome"/>
</dbReference>
<dbReference type="SMART" id="SM00091">
    <property type="entry name" value="PAS"/>
    <property type="match status" value="1"/>
</dbReference>
<dbReference type="SUPFAM" id="SSF55874">
    <property type="entry name" value="ATPase domain of HSP90 chaperone/DNA topoisomerase II/histidine kinase"/>
    <property type="match status" value="1"/>
</dbReference>
<reference evidence="12 13" key="1">
    <citation type="journal article" name="Front. Microbiol.">
        <title>Sugar Metabolism of the First Thermophilic Planctomycete Thermogutta terrifontis: Comparative Genomic and Transcriptomic Approaches.</title>
        <authorList>
            <person name="Elcheninov A.G."/>
            <person name="Menzel P."/>
            <person name="Gudbergsdottir S.R."/>
            <person name="Slesarev A.I."/>
            <person name="Kadnikov V.V."/>
            <person name="Krogh A."/>
            <person name="Bonch-Osmolovskaya E.A."/>
            <person name="Peng X."/>
            <person name="Kublanov I.V."/>
        </authorList>
    </citation>
    <scope>NUCLEOTIDE SEQUENCE [LARGE SCALE GENOMIC DNA]</scope>
    <source>
        <strain evidence="12 13">R1</strain>
    </source>
</reference>
<gene>
    <name evidence="12" type="ORF">THTE_0685</name>
</gene>
<dbReference type="KEGG" id="ttf:THTE_0685"/>